<gene>
    <name evidence="3" type="ORF">P879_09225</name>
</gene>
<accession>A0A8T0DD25</accession>
<dbReference type="Proteomes" id="UP000699462">
    <property type="component" value="Unassembled WGS sequence"/>
</dbReference>
<dbReference type="Pfam" id="PF00106">
    <property type="entry name" value="adh_short"/>
    <property type="match status" value="1"/>
</dbReference>
<proteinExistence type="inferred from homology"/>
<name>A0A8T0DD25_9TREM</name>
<dbReference type="PRINTS" id="PR00081">
    <property type="entry name" value="GDHRDH"/>
</dbReference>
<reference evidence="3 4" key="1">
    <citation type="submission" date="2019-07" db="EMBL/GenBank/DDBJ databases">
        <title>Annotation for the trematode Paragonimus westermani.</title>
        <authorList>
            <person name="Choi Y.-J."/>
        </authorList>
    </citation>
    <scope>NUCLEOTIDE SEQUENCE [LARGE SCALE GENOMIC DNA]</scope>
    <source>
        <strain evidence="3">180907_Pwestermani</strain>
    </source>
</reference>
<keyword evidence="1" id="KW-0560">Oxidoreductase</keyword>
<dbReference type="InterPro" id="IPR020904">
    <property type="entry name" value="Sc_DH/Rdtase_CS"/>
</dbReference>
<comment type="caution">
    <text evidence="3">The sequence shown here is derived from an EMBL/GenBank/DDBJ whole genome shotgun (WGS) entry which is preliminary data.</text>
</comment>
<comment type="similarity">
    <text evidence="2">Belongs to the short-chain dehydrogenases/reductases (SDR) family.</text>
</comment>
<evidence type="ECO:0000256" key="2">
    <source>
        <dbReference type="RuleBase" id="RU000363"/>
    </source>
</evidence>
<dbReference type="InterPro" id="IPR002347">
    <property type="entry name" value="SDR_fam"/>
</dbReference>
<dbReference type="EMBL" id="JTDF01006958">
    <property type="protein sequence ID" value="KAF8565332.1"/>
    <property type="molecule type" value="Genomic_DNA"/>
</dbReference>
<dbReference type="PROSITE" id="PS00061">
    <property type="entry name" value="ADH_SHORT"/>
    <property type="match status" value="1"/>
</dbReference>
<dbReference type="PRINTS" id="PR00080">
    <property type="entry name" value="SDRFAMILY"/>
</dbReference>
<dbReference type="SUPFAM" id="SSF51735">
    <property type="entry name" value="NAD(P)-binding Rossmann-fold domains"/>
    <property type="match status" value="1"/>
</dbReference>
<dbReference type="GO" id="GO:0016491">
    <property type="term" value="F:oxidoreductase activity"/>
    <property type="evidence" value="ECO:0007669"/>
    <property type="project" value="UniProtKB-KW"/>
</dbReference>
<protein>
    <recommendedName>
        <fullName evidence="5">3-hydroxyacyl-CoA dehydrogenase / 3-hydroxy-2-methylbutyryl-CoA dehydrogenase</fullName>
    </recommendedName>
</protein>
<dbReference type="InterPro" id="IPR036291">
    <property type="entry name" value="NAD(P)-bd_dom_sf"/>
</dbReference>
<evidence type="ECO:0000256" key="1">
    <source>
        <dbReference type="ARBA" id="ARBA00023002"/>
    </source>
</evidence>
<evidence type="ECO:0008006" key="5">
    <source>
        <dbReference type="Google" id="ProtNLM"/>
    </source>
</evidence>
<dbReference type="AlphaFoldDB" id="A0A8T0DD25"/>
<dbReference type="PANTHER" id="PTHR43658:SF8">
    <property type="entry name" value="17-BETA-HYDROXYSTEROID DEHYDROGENASE 14-RELATED"/>
    <property type="match status" value="1"/>
</dbReference>
<sequence length="265" mass="28421">MASQSSLFTSLKGLSAIVTGGTSGLGLATVKKLVNSGCNVLVCDLQKSSDFTEIEKDCLFHQTDVTSESDGANAVNLAKNRFSKLDVLVNCAGIAFACKTYNVKKKQPHPLETFEKMLRVNTIGTFNMVRLAAVAMAENDPDQDNLRGVIINTASVAAFEGQVGQAAYAASKAAVVGMTLPIARDLAREGIRVMTIAPGLFNSQTIIGRKGYRDEVFDYLSDIQLAVSRLGNPEDYADLVIRVIQNCMLNGSTVRLDAGGRIVFM</sequence>
<dbReference type="OrthoDB" id="1274115at2759"/>
<dbReference type="Gene3D" id="3.40.50.720">
    <property type="entry name" value="NAD(P)-binding Rossmann-like Domain"/>
    <property type="match status" value="1"/>
</dbReference>
<evidence type="ECO:0000313" key="4">
    <source>
        <dbReference type="Proteomes" id="UP000699462"/>
    </source>
</evidence>
<dbReference type="PANTHER" id="PTHR43658">
    <property type="entry name" value="SHORT-CHAIN DEHYDROGENASE/REDUCTASE"/>
    <property type="match status" value="1"/>
</dbReference>
<evidence type="ECO:0000313" key="3">
    <source>
        <dbReference type="EMBL" id="KAF8565332.1"/>
    </source>
</evidence>
<keyword evidence="4" id="KW-1185">Reference proteome</keyword>
<organism evidence="3 4">
    <name type="scientific">Paragonimus westermani</name>
    <dbReference type="NCBI Taxonomy" id="34504"/>
    <lineage>
        <taxon>Eukaryota</taxon>
        <taxon>Metazoa</taxon>
        <taxon>Spiralia</taxon>
        <taxon>Lophotrochozoa</taxon>
        <taxon>Platyhelminthes</taxon>
        <taxon>Trematoda</taxon>
        <taxon>Digenea</taxon>
        <taxon>Plagiorchiida</taxon>
        <taxon>Troglotremata</taxon>
        <taxon>Troglotrematidae</taxon>
        <taxon>Paragonimus</taxon>
    </lineage>
</organism>